<dbReference type="EMBL" id="CP068224">
    <property type="protein sequence ID" value="QQT56125.1"/>
    <property type="molecule type" value="Genomic_DNA"/>
</dbReference>
<reference evidence="1 2" key="1">
    <citation type="submission" date="2021-01" db="EMBL/GenBank/DDBJ databases">
        <title>FDA dAtabase for Regulatory Grade micrObial Sequences (FDA-ARGOS): Supporting development and validation of Infectious Disease Dx tests.</title>
        <authorList>
            <person name="Sproer C."/>
            <person name="Gronow S."/>
            <person name="Severitt S."/>
            <person name="Schroder I."/>
            <person name="Tallon L."/>
            <person name="Sadzewicz L."/>
            <person name="Zhao X."/>
            <person name="Boylan J."/>
            <person name="Ott S."/>
            <person name="Bowen H."/>
            <person name="Vavikolanu K."/>
            <person name="Mehta A."/>
            <person name="Aluvathingal J."/>
            <person name="Nadendla S."/>
            <person name="Lowell S."/>
            <person name="Myers T."/>
            <person name="Yan Y."/>
            <person name="Sichtig H."/>
        </authorList>
    </citation>
    <scope>NUCLEOTIDE SEQUENCE [LARGE SCALE GENOMIC DNA]</scope>
    <source>
        <strain evidence="1 2">FDAARGOS_1141</strain>
    </source>
</reference>
<accession>A0ABX7CXH3</accession>
<gene>
    <name evidence="1" type="ORF">I6I98_13025</name>
</gene>
<dbReference type="Proteomes" id="UP000595498">
    <property type="component" value="Chromosome"/>
</dbReference>
<proteinExistence type="predicted"/>
<evidence type="ECO:0000313" key="2">
    <source>
        <dbReference type="Proteomes" id="UP000595498"/>
    </source>
</evidence>
<protein>
    <submittedName>
        <fullName evidence="1">Uncharacterized protein</fullName>
    </submittedName>
</protein>
<evidence type="ECO:0000313" key="1">
    <source>
        <dbReference type="EMBL" id="QQT56125.1"/>
    </source>
</evidence>
<sequence>MDYTYFYKTKYNSINELEDCQYDVFISAFNDSERVKQVFYKLKSKHKYWLVFSEYDYKPSEINTLNDENAEIVEFANSENEASIINNFINRYKDIINIDKSICIDITGFIRPHLLFLIRKLFDLGFDKVDFIYTDPVSYKQRVNTDFSFESLNVRHVAGFAGSHNTSNENDYLIIAAGYDHERIRDVAKYKDQTTKIQLFGFPSLQPDMFQENIEKAYRAAPETVSDDYMFIDEKFSIFAPANDPFVTAKQLSDFVKKVNKKKTITNLYLSPLSTKVQTLGFALYYIGQCLDQPVSVIFPFCSKYSKETSTGISKIWIYSVEFNLFR</sequence>
<keyword evidence="2" id="KW-1185">Reference proteome</keyword>
<organism evidence="1 2">
    <name type="scientific">Sphingobacterium multivorum</name>
    <dbReference type="NCBI Taxonomy" id="28454"/>
    <lineage>
        <taxon>Bacteria</taxon>
        <taxon>Pseudomonadati</taxon>
        <taxon>Bacteroidota</taxon>
        <taxon>Sphingobacteriia</taxon>
        <taxon>Sphingobacteriales</taxon>
        <taxon>Sphingobacteriaceae</taxon>
        <taxon>Sphingobacterium</taxon>
    </lineage>
</organism>
<name>A0ABX7CXH3_SPHMU</name>